<proteinExistence type="predicted"/>
<comment type="caution">
    <text evidence="1">The sequence shown here is derived from an EMBL/GenBank/DDBJ whole genome shotgun (WGS) entry which is preliminary data.</text>
</comment>
<dbReference type="Proteomes" id="UP000712281">
    <property type="component" value="Unassembled WGS sequence"/>
</dbReference>
<evidence type="ECO:0000313" key="2">
    <source>
        <dbReference type="Proteomes" id="UP000712281"/>
    </source>
</evidence>
<gene>
    <name evidence="1" type="ORF">F2Q68_00000806</name>
</gene>
<evidence type="ECO:0000313" key="1">
    <source>
        <dbReference type="EMBL" id="KAF2582673.1"/>
    </source>
</evidence>
<dbReference type="AlphaFoldDB" id="A0A8S9JMG9"/>
<organism evidence="1 2">
    <name type="scientific">Brassica cretica</name>
    <name type="common">Mustard</name>
    <dbReference type="NCBI Taxonomy" id="69181"/>
    <lineage>
        <taxon>Eukaryota</taxon>
        <taxon>Viridiplantae</taxon>
        <taxon>Streptophyta</taxon>
        <taxon>Embryophyta</taxon>
        <taxon>Tracheophyta</taxon>
        <taxon>Spermatophyta</taxon>
        <taxon>Magnoliopsida</taxon>
        <taxon>eudicotyledons</taxon>
        <taxon>Gunneridae</taxon>
        <taxon>Pentapetalae</taxon>
        <taxon>rosids</taxon>
        <taxon>malvids</taxon>
        <taxon>Brassicales</taxon>
        <taxon>Brassicaceae</taxon>
        <taxon>Brassiceae</taxon>
        <taxon>Brassica</taxon>
    </lineage>
</organism>
<accession>A0A8S9JMG9</accession>
<dbReference type="EMBL" id="QGKW02001660">
    <property type="protein sequence ID" value="KAF2582673.1"/>
    <property type="molecule type" value="Genomic_DNA"/>
</dbReference>
<name>A0A8S9JMG9_BRACR</name>
<reference evidence="1" key="1">
    <citation type="submission" date="2019-12" db="EMBL/GenBank/DDBJ databases">
        <title>Genome sequencing and annotation of Brassica cretica.</title>
        <authorList>
            <person name="Studholme D.J."/>
            <person name="Sarris P.F."/>
        </authorList>
    </citation>
    <scope>NUCLEOTIDE SEQUENCE</scope>
    <source>
        <strain evidence="1">PFS-001/15</strain>
        <tissue evidence="1">Leaf</tissue>
    </source>
</reference>
<sequence length="124" mass="13884">MKAMEGHPYGLYESSSFVNFAMEGHPYGNNEDSLGITFGDISDEQGVGSSSYVVANYQSYYVEDPIRTSDMMYGQETLQSTEEQVARPSSESLPKNRAFSNVMFFVLASGTSAYLWQRRAFLLN</sequence>
<protein>
    <submittedName>
        <fullName evidence="1">Uncharacterized protein</fullName>
    </submittedName>
</protein>